<evidence type="ECO:0000313" key="2">
    <source>
        <dbReference type="Proteomes" id="UP000595437"/>
    </source>
</evidence>
<sequence length="88" mass="10143">RPDTNEDTLSLGIITPSFDAVLARIDSFRDSSKPGDYMQLEINGGKIYMKLQLRLKGHYDWRHCNKVGAEQTPHFKSMISLLLQRIHK</sequence>
<dbReference type="AlphaFoldDB" id="A0A7T8K1K7"/>
<name>A0A7T8K1K7_CALRO</name>
<dbReference type="EMBL" id="CP045899">
    <property type="protein sequence ID" value="QQP41500.1"/>
    <property type="molecule type" value="Genomic_DNA"/>
</dbReference>
<feature type="non-terminal residue" evidence="1">
    <location>
        <position position="88"/>
    </location>
</feature>
<dbReference type="Gene3D" id="2.60.120.200">
    <property type="match status" value="1"/>
</dbReference>
<keyword evidence="2" id="KW-1185">Reference proteome</keyword>
<accession>A0A7T8K1K7</accession>
<organism evidence="1 2">
    <name type="scientific">Caligus rogercresseyi</name>
    <name type="common">Sea louse</name>
    <dbReference type="NCBI Taxonomy" id="217165"/>
    <lineage>
        <taxon>Eukaryota</taxon>
        <taxon>Metazoa</taxon>
        <taxon>Ecdysozoa</taxon>
        <taxon>Arthropoda</taxon>
        <taxon>Crustacea</taxon>
        <taxon>Multicrustacea</taxon>
        <taxon>Hexanauplia</taxon>
        <taxon>Copepoda</taxon>
        <taxon>Siphonostomatoida</taxon>
        <taxon>Caligidae</taxon>
        <taxon>Caligus</taxon>
    </lineage>
</organism>
<evidence type="ECO:0000313" key="1">
    <source>
        <dbReference type="EMBL" id="QQP41500.1"/>
    </source>
</evidence>
<reference evidence="2" key="1">
    <citation type="submission" date="2021-01" db="EMBL/GenBank/DDBJ databases">
        <title>Caligus Genome Assembly.</title>
        <authorList>
            <person name="Gallardo-Escarate C."/>
        </authorList>
    </citation>
    <scope>NUCLEOTIDE SEQUENCE [LARGE SCALE GENOMIC DNA]</scope>
</reference>
<proteinExistence type="predicted"/>
<feature type="non-terminal residue" evidence="1">
    <location>
        <position position="1"/>
    </location>
</feature>
<dbReference type="Proteomes" id="UP000595437">
    <property type="component" value="Chromosome 10"/>
</dbReference>
<dbReference type="OrthoDB" id="6275838at2759"/>
<gene>
    <name evidence="1" type="ORF">FKW44_015901</name>
</gene>
<protein>
    <submittedName>
        <fullName evidence="1">Neurexin3like</fullName>
    </submittedName>
</protein>